<dbReference type="Gene3D" id="2.60.120.10">
    <property type="entry name" value="Jelly Rolls"/>
    <property type="match status" value="1"/>
</dbReference>
<dbReference type="SMART" id="SM00419">
    <property type="entry name" value="HTH_CRP"/>
    <property type="match status" value="1"/>
</dbReference>
<dbReference type="STRING" id="641238.SAMN04490244_104126"/>
<dbReference type="OrthoDB" id="7506088at2"/>
<proteinExistence type="predicted"/>
<accession>A0A1H9TE81</accession>
<dbReference type="GO" id="GO:0003700">
    <property type="term" value="F:DNA-binding transcription factor activity"/>
    <property type="evidence" value="ECO:0007669"/>
    <property type="project" value="TreeGrafter"/>
</dbReference>
<evidence type="ECO:0000259" key="4">
    <source>
        <dbReference type="PROSITE" id="PS51063"/>
    </source>
</evidence>
<protein>
    <submittedName>
        <fullName evidence="5">cAMP-binding domain of CRP or a regulatory subunit of cAMP-dependent protein kinases</fullName>
    </submittedName>
</protein>
<keyword evidence="1" id="KW-0805">Transcription regulation</keyword>
<dbReference type="PROSITE" id="PS51063">
    <property type="entry name" value="HTH_CRP_2"/>
    <property type="match status" value="1"/>
</dbReference>
<dbReference type="SUPFAM" id="SSF46785">
    <property type="entry name" value="Winged helix' DNA-binding domain"/>
    <property type="match status" value="1"/>
</dbReference>
<dbReference type="AlphaFoldDB" id="A0A1H9TE81"/>
<dbReference type="GO" id="GO:0003677">
    <property type="term" value="F:DNA binding"/>
    <property type="evidence" value="ECO:0007669"/>
    <property type="project" value="UniProtKB-KW"/>
</dbReference>
<dbReference type="InterPro" id="IPR050397">
    <property type="entry name" value="Env_Response_Regulators"/>
</dbReference>
<dbReference type="Pfam" id="PF13545">
    <property type="entry name" value="HTH_Crp_2"/>
    <property type="match status" value="1"/>
</dbReference>
<dbReference type="InterPro" id="IPR014710">
    <property type="entry name" value="RmlC-like_jellyroll"/>
</dbReference>
<evidence type="ECO:0000256" key="2">
    <source>
        <dbReference type="ARBA" id="ARBA00023125"/>
    </source>
</evidence>
<dbReference type="InterPro" id="IPR012318">
    <property type="entry name" value="HTH_CRP"/>
</dbReference>
<evidence type="ECO:0000256" key="3">
    <source>
        <dbReference type="ARBA" id="ARBA00023163"/>
    </source>
</evidence>
<dbReference type="Proteomes" id="UP000198885">
    <property type="component" value="Unassembled WGS sequence"/>
</dbReference>
<dbReference type="SUPFAM" id="SSF51206">
    <property type="entry name" value="cAMP-binding domain-like"/>
    <property type="match status" value="1"/>
</dbReference>
<keyword evidence="5" id="KW-0418">Kinase</keyword>
<dbReference type="GO" id="GO:0005829">
    <property type="term" value="C:cytosol"/>
    <property type="evidence" value="ECO:0007669"/>
    <property type="project" value="TreeGrafter"/>
</dbReference>
<dbReference type="RefSeq" id="WP_092691492.1">
    <property type="nucleotide sequence ID" value="NZ_FOGU01000004.1"/>
</dbReference>
<sequence length="236" mass="25834">MEVLTRNRVLTALDGHDRTAILAKCERVELTARTRLDRVGETTSAMHFPETAVISTIATYSDGTSIEMANIGREACTGIGLILGHPRQLNSNEVQLAGMALKLPVEAFATLRTARPAFEAALFSTVRAVFYQVMVSGACNGAHSTRQRLARWLLTMQDRSDTVVMDLTHGFLAEMLGVRRATVSEAMVTLKGEGLIAYDRGRIQIADPAGLKAASCECYQLVRNAYATLLPENRKY</sequence>
<feature type="domain" description="HTH crp-type" evidence="4">
    <location>
        <begin position="143"/>
        <end position="209"/>
    </location>
</feature>
<evidence type="ECO:0000313" key="5">
    <source>
        <dbReference type="EMBL" id="SER95416.1"/>
    </source>
</evidence>
<name>A0A1H9TE81_9RHOB</name>
<keyword evidence="3" id="KW-0804">Transcription</keyword>
<dbReference type="PANTHER" id="PTHR24567">
    <property type="entry name" value="CRP FAMILY TRANSCRIPTIONAL REGULATORY PROTEIN"/>
    <property type="match status" value="1"/>
</dbReference>
<organism evidence="5 6">
    <name type="scientific">Tranquillimonas rosea</name>
    <dbReference type="NCBI Taxonomy" id="641238"/>
    <lineage>
        <taxon>Bacteria</taxon>
        <taxon>Pseudomonadati</taxon>
        <taxon>Pseudomonadota</taxon>
        <taxon>Alphaproteobacteria</taxon>
        <taxon>Rhodobacterales</taxon>
        <taxon>Roseobacteraceae</taxon>
        <taxon>Tranquillimonas</taxon>
    </lineage>
</organism>
<gene>
    <name evidence="5" type="ORF">SAMN04490244_104126</name>
</gene>
<keyword evidence="6" id="KW-1185">Reference proteome</keyword>
<dbReference type="EMBL" id="FOGU01000004">
    <property type="protein sequence ID" value="SER95416.1"/>
    <property type="molecule type" value="Genomic_DNA"/>
</dbReference>
<dbReference type="GO" id="GO:0016301">
    <property type="term" value="F:kinase activity"/>
    <property type="evidence" value="ECO:0007669"/>
    <property type="project" value="UniProtKB-KW"/>
</dbReference>
<keyword evidence="5" id="KW-0808">Transferase</keyword>
<keyword evidence="2" id="KW-0238">DNA-binding</keyword>
<dbReference type="InterPro" id="IPR036390">
    <property type="entry name" value="WH_DNA-bd_sf"/>
</dbReference>
<dbReference type="PANTHER" id="PTHR24567:SF74">
    <property type="entry name" value="HTH-TYPE TRANSCRIPTIONAL REGULATOR ARCR"/>
    <property type="match status" value="1"/>
</dbReference>
<dbReference type="InterPro" id="IPR018490">
    <property type="entry name" value="cNMP-bd_dom_sf"/>
</dbReference>
<reference evidence="5 6" key="1">
    <citation type="submission" date="2016-10" db="EMBL/GenBank/DDBJ databases">
        <authorList>
            <person name="de Groot N.N."/>
        </authorList>
    </citation>
    <scope>NUCLEOTIDE SEQUENCE [LARGE SCALE GENOMIC DNA]</scope>
    <source>
        <strain evidence="5 6">DSM 23042</strain>
    </source>
</reference>
<evidence type="ECO:0000313" key="6">
    <source>
        <dbReference type="Proteomes" id="UP000198885"/>
    </source>
</evidence>
<evidence type="ECO:0000256" key="1">
    <source>
        <dbReference type="ARBA" id="ARBA00023015"/>
    </source>
</evidence>